<gene>
    <name evidence="2" type="ORF">K489DRAFT_424420</name>
</gene>
<organism evidence="2">
    <name type="scientific">Dissoconium aciculare CBS 342.82</name>
    <dbReference type="NCBI Taxonomy" id="1314786"/>
    <lineage>
        <taxon>Eukaryota</taxon>
        <taxon>Fungi</taxon>
        <taxon>Dikarya</taxon>
        <taxon>Ascomycota</taxon>
        <taxon>Pezizomycotina</taxon>
        <taxon>Dothideomycetes</taxon>
        <taxon>Dothideomycetidae</taxon>
        <taxon>Mycosphaerellales</taxon>
        <taxon>Dissoconiaceae</taxon>
        <taxon>Dissoconium</taxon>
    </lineage>
</organism>
<name>A0A6J3M479_9PEZI</name>
<evidence type="ECO:0000313" key="2">
    <source>
        <dbReference type="RefSeq" id="XP_033459744.1"/>
    </source>
</evidence>
<sequence>MTTCQIYFPRDVELLDAICASIEFTPIQGWGENLDLSSAAGDLVCLLQAEGGHDVRLFASRAVGRAHRMMIINSPACINHQSRSSGLLFSSRSRMHACIIQTNHFLFKLCTKGYWSYVPILRHGETPCDAFPAGESPHRDLVRVFSKIRSAIPIPVSTTYTEEQNGSNVFRPISAVYLTTISDAIGR</sequence>
<reference evidence="2" key="2">
    <citation type="submission" date="2020-04" db="EMBL/GenBank/DDBJ databases">
        <authorList>
            <consortium name="NCBI Genome Project"/>
        </authorList>
    </citation>
    <scope>NUCLEOTIDE SEQUENCE</scope>
    <source>
        <strain evidence="2">CBS 342.82</strain>
    </source>
</reference>
<keyword evidence="1" id="KW-1185">Reference proteome</keyword>
<dbReference type="GeneID" id="54366067"/>
<dbReference type="Proteomes" id="UP000504637">
    <property type="component" value="Unplaced"/>
</dbReference>
<dbReference type="AlphaFoldDB" id="A0A6J3M479"/>
<reference evidence="2" key="3">
    <citation type="submission" date="2025-08" db="UniProtKB">
        <authorList>
            <consortium name="RefSeq"/>
        </authorList>
    </citation>
    <scope>IDENTIFICATION</scope>
    <source>
        <strain evidence="2">CBS 342.82</strain>
    </source>
</reference>
<dbReference type="RefSeq" id="XP_033459744.1">
    <property type="nucleotide sequence ID" value="XM_033608267.1"/>
</dbReference>
<reference evidence="2" key="1">
    <citation type="submission" date="2020-01" db="EMBL/GenBank/DDBJ databases">
        <authorList>
            <consortium name="DOE Joint Genome Institute"/>
            <person name="Haridas S."/>
            <person name="Albert R."/>
            <person name="Binder M."/>
            <person name="Bloem J."/>
            <person name="Labutti K."/>
            <person name="Salamov A."/>
            <person name="Andreopoulos B."/>
            <person name="Baker S.E."/>
            <person name="Barry K."/>
            <person name="Bills G."/>
            <person name="Bluhm B.H."/>
            <person name="Cannon C."/>
            <person name="Castanera R."/>
            <person name="Culley D.E."/>
            <person name="Daum C."/>
            <person name="Ezra D."/>
            <person name="Gonzalez J.B."/>
            <person name="Henrissat B."/>
            <person name="Kuo A."/>
            <person name="Liang C."/>
            <person name="Lipzen A."/>
            <person name="Lutzoni F."/>
            <person name="Magnuson J."/>
            <person name="Mondo S."/>
            <person name="Nolan M."/>
            <person name="Ohm R."/>
            <person name="Pangilinan J."/>
            <person name="Park H.-J."/>
            <person name="Ramirez L."/>
            <person name="Alfaro M."/>
            <person name="Sun H."/>
            <person name="Tritt A."/>
            <person name="Yoshinaga Y."/>
            <person name="Zwiers L.-H."/>
            <person name="Turgeon B.G."/>
            <person name="Goodwin S.B."/>
            <person name="Spatafora J.W."/>
            <person name="Crous P.W."/>
            <person name="Grigoriev I.V."/>
        </authorList>
    </citation>
    <scope>NUCLEOTIDE SEQUENCE</scope>
    <source>
        <strain evidence="2">CBS 342.82</strain>
    </source>
</reference>
<evidence type="ECO:0000313" key="1">
    <source>
        <dbReference type="Proteomes" id="UP000504637"/>
    </source>
</evidence>
<proteinExistence type="predicted"/>
<accession>A0A6J3M479</accession>
<protein>
    <submittedName>
        <fullName evidence="2">Uncharacterized protein</fullName>
    </submittedName>
</protein>